<keyword evidence="10" id="KW-1185">Reference proteome</keyword>
<evidence type="ECO:0000256" key="5">
    <source>
        <dbReference type="ARBA" id="ARBA00022840"/>
    </source>
</evidence>
<evidence type="ECO:0000256" key="2">
    <source>
        <dbReference type="ARBA" id="ARBA00022679"/>
    </source>
</evidence>
<dbReference type="PROSITE" id="PS00107">
    <property type="entry name" value="PROTEIN_KINASE_ATP"/>
    <property type="match status" value="1"/>
</dbReference>
<feature type="binding site" evidence="6">
    <location>
        <position position="70"/>
    </location>
    <ligand>
        <name>ATP</name>
        <dbReference type="ChEBI" id="CHEBI:30616"/>
    </ligand>
</feature>
<dbReference type="GO" id="GO:0005829">
    <property type="term" value="C:cytosol"/>
    <property type="evidence" value="ECO:0007669"/>
    <property type="project" value="TreeGrafter"/>
</dbReference>
<dbReference type="InterPro" id="IPR011009">
    <property type="entry name" value="Kinase-like_dom_sf"/>
</dbReference>
<feature type="region of interest" description="Disordered" evidence="7">
    <location>
        <begin position="494"/>
        <end position="513"/>
    </location>
</feature>
<comment type="caution">
    <text evidence="9">The sequence shown here is derived from an EMBL/GenBank/DDBJ whole genome shotgun (WGS) entry which is preliminary data.</text>
</comment>
<dbReference type="InterPro" id="IPR000719">
    <property type="entry name" value="Prot_kinase_dom"/>
</dbReference>
<evidence type="ECO:0000256" key="3">
    <source>
        <dbReference type="ARBA" id="ARBA00022741"/>
    </source>
</evidence>
<dbReference type="PANTHER" id="PTHR24348">
    <property type="entry name" value="SERINE/THREONINE-PROTEIN KINASE UNC-51-RELATED"/>
    <property type="match status" value="1"/>
</dbReference>
<keyword evidence="2" id="KW-0808">Transferase</keyword>
<dbReference type="GO" id="GO:0000407">
    <property type="term" value="C:phagophore assembly site"/>
    <property type="evidence" value="ECO:0007669"/>
    <property type="project" value="TreeGrafter"/>
</dbReference>
<dbReference type="GO" id="GO:0004674">
    <property type="term" value="F:protein serine/threonine kinase activity"/>
    <property type="evidence" value="ECO:0007669"/>
    <property type="project" value="UniProtKB-EC"/>
</dbReference>
<gene>
    <name evidence="9" type="ORF">PNOK_0608600</name>
</gene>
<evidence type="ECO:0000259" key="8">
    <source>
        <dbReference type="PROSITE" id="PS50011"/>
    </source>
</evidence>
<reference evidence="9 10" key="1">
    <citation type="journal article" date="2017" name="Mol. Ecol.">
        <title>Comparative and population genomic landscape of Phellinus noxius: A hypervariable fungus causing root rot in trees.</title>
        <authorList>
            <person name="Chung C.L."/>
            <person name="Lee T.J."/>
            <person name="Akiba M."/>
            <person name="Lee H.H."/>
            <person name="Kuo T.H."/>
            <person name="Liu D."/>
            <person name="Ke H.M."/>
            <person name="Yokoi T."/>
            <person name="Roa M.B."/>
            <person name="Lu M.J."/>
            <person name="Chang Y.Y."/>
            <person name="Ann P.J."/>
            <person name="Tsai J.N."/>
            <person name="Chen C.Y."/>
            <person name="Tzean S.S."/>
            <person name="Ota Y."/>
            <person name="Hattori T."/>
            <person name="Sahashi N."/>
            <person name="Liou R.F."/>
            <person name="Kikuchi T."/>
            <person name="Tsai I.J."/>
        </authorList>
    </citation>
    <scope>NUCLEOTIDE SEQUENCE [LARGE SCALE GENOMIC DNA]</scope>
    <source>
        <strain evidence="9 10">FFPRI411160</strain>
    </source>
</reference>
<evidence type="ECO:0000256" key="6">
    <source>
        <dbReference type="PROSITE-ProRule" id="PRU10141"/>
    </source>
</evidence>
<keyword evidence="3 6" id="KW-0547">Nucleotide-binding</keyword>
<dbReference type="OrthoDB" id="68483at2759"/>
<keyword evidence="5 6" id="KW-0067">ATP-binding</keyword>
<dbReference type="STRING" id="2282107.A0A286UDD8"/>
<sequence length="781" mass="87030">MTPRSLRTIFTKTDVNHEPISRLTSNHEGLNDRLMSYRFGRQIGTGTYGSVRLAEALSRHGRRDKLVAIKVVRRSKLSNDILKSHAISEVDNLVHISTTGSKFFICLKEAFCDAHNLYIAIDYLEGGTLRTDLIHRQYLLKNDRIVLIIAQLVEILSQLRDQNIIHRDIKPENILLDIYGNLTLGDFGVSRRFSEVDTKVNIYPSQDKQEEDPAENNLFLSKSACGTLGYAAPEVLRGYPYSFEADIYSVGVIFYEILFGQVPFPQTNREELQKALENASWSIPGNFIVHPAVLDLCKRMLSINPVERISLAEIKTHSFLTYVRWETLKARLYRLPIYHTPSTIYIGKRKKPRKSGAKNKGVLHSYPESFIDPNVDMAHEPVSVLDISLDKAYNIYLHSASLHPEKTRKGHPSISVLYERTSNALHSVRSTTVHETLIWGRIPFYRPSMFRDWEKDVGSKVNELPFVITTSMPSLESNQHLLGITVEKKLAKISTPTGPNTAPGAPKSGVSEQYVNQHKVRNSCLESDQKSGLQSVMHPQDGQTSPKPSISIDTELATHTGGLPISRSCQSESGAWSPSSLSEENFKRVLGMSAVINPDIILPKIEISSADCVTECTSCENIEMTRSQKTNRVKPKLVLPGSSGLPLVMSTTWTAESPSQSLSMALDELFGADSPRDIIRNNPEEANQNLEKTASTISKASRNSVLSTSTSLPSLIFSTSSSRPSSIINSLSPTTPVYQNFSHIPDMKGLGCDPCLRGASQHHIPKHINNFEIMGCRSMSM</sequence>
<dbReference type="Gene3D" id="1.10.510.10">
    <property type="entry name" value="Transferase(Phosphotransferase) domain 1"/>
    <property type="match status" value="1"/>
</dbReference>
<feature type="region of interest" description="Disordered" evidence="7">
    <location>
        <begin position="526"/>
        <end position="551"/>
    </location>
</feature>
<keyword evidence="4 9" id="KW-0418">Kinase</keyword>
<evidence type="ECO:0000256" key="1">
    <source>
        <dbReference type="ARBA" id="ARBA00012513"/>
    </source>
</evidence>
<dbReference type="GO" id="GO:0005524">
    <property type="term" value="F:ATP binding"/>
    <property type="evidence" value="ECO:0007669"/>
    <property type="project" value="UniProtKB-UniRule"/>
</dbReference>
<dbReference type="PROSITE" id="PS50011">
    <property type="entry name" value="PROTEIN_KINASE_DOM"/>
    <property type="match status" value="1"/>
</dbReference>
<dbReference type="EMBL" id="NBII01000006">
    <property type="protein sequence ID" value="PAV17600.1"/>
    <property type="molecule type" value="Genomic_DNA"/>
</dbReference>
<proteinExistence type="predicted"/>
<feature type="compositionally biased region" description="Low complexity" evidence="7">
    <location>
        <begin position="495"/>
        <end position="506"/>
    </location>
</feature>
<dbReference type="InterPro" id="IPR045269">
    <property type="entry name" value="Atg1-like"/>
</dbReference>
<dbReference type="Pfam" id="PF00069">
    <property type="entry name" value="Pkinase"/>
    <property type="match status" value="1"/>
</dbReference>
<protein>
    <recommendedName>
        <fullName evidence="1">non-specific serine/threonine protein kinase</fullName>
        <ecNumber evidence="1">2.7.11.1</ecNumber>
    </recommendedName>
</protein>
<dbReference type="GO" id="GO:0000045">
    <property type="term" value="P:autophagosome assembly"/>
    <property type="evidence" value="ECO:0007669"/>
    <property type="project" value="TreeGrafter"/>
</dbReference>
<dbReference type="InterPro" id="IPR017441">
    <property type="entry name" value="Protein_kinase_ATP_BS"/>
</dbReference>
<name>A0A286UDD8_9AGAM</name>
<feature type="compositionally biased region" description="Polar residues" evidence="7">
    <location>
        <begin position="541"/>
        <end position="551"/>
    </location>
</feature>
<dbReference type="GO" id="GO:0010506">
    <property type="term" value="P:regulation of autophagy"/>
    <property type="evidence" value="ECO:0007669"/>
    <property type="project" value="InterPro"/>
</dbReference>
<dbReference type="EC" id="2.7.11.1" evidence="1"/>
<dbReference type="SUPFAM" id="SSF56112">
    <property type="entry name" value="Protein kinase-like (PK-like)"/>
    <property type="match status" value="1"/>
</dbReference>
<dbReference type="AlphaFoldDB" id="A0A286UDD8"/>
<feature type="domain" description="Protein kinase" evidence="8">
    <location>
        <begin position="37"/>
        <end position="320"/>
    </location>
</feature>
<dbReference type="InterPro" id="IPR008271">
    <property type="entry name" value="Ser/Thr_kinase_AS"/>
</dbReference>
<accession>A0A286UDD8</accession>
<evidence type="ECO:0000256" key="4">
    <source>
        <dbReference type="ARBA" id="ARBA00022777"/>
    </source>
</evidence>
<dbReference type="PANTHER" id="PTHR24348:SF22">
    <property type="entry name" value="NON-SPECIFIC SERINE_THREONINE PROTEIN KINASE"/>
    <property type="match status" value="1"/>
</dbReference>
<organism evidence="9 10">
    <name type="scientific">Pyrrhoderma noxium</name>
    <dbReference type="NCBI Taxonomy" id="2282107"/>
    <lineage>
        <taxon>Eukaryota</taxon>
        <taxon>Fungi</taxon>
        <taxon>Dikarya</taxon>
        <taxon>Basidiomycota</taxon>
        <taxon>Agaricomycotina</taxon>
        <taxon>Agaricomycetes</taxon>
        <taxon>Hymenochaetales</taxon>
        <taxon>Hymenochaetaceae</taxon>
        <taxon>Pyrrhoderma</taxon>
    </lineage>
</organism>
<dbReference type="SMART" id="SM00220">
    <property type="entry name" value="S_TKc"/>
    <property type="match status" value="1"/>
</dbReference>
<evidence type="ECO:0000313" key="9">
    <source>
        <dbReference type="EMBL" id="PAV17600.1"/>
    </source>
</evidence>
<evidence type="ECO:0000313" key="10">
    <source>
        <dbReference type="Proteomes" id="UP000217199"/>
    </source>
</evidence>
<dbReference type="PROSITE" id="PS00108">
    <property type="entry name" value="PROTEIN_KINASE_ST"/>
    <property type="match status" value="1"/>
</dbReference>
<dbReference type="GO" id="GO:0005776">
    <property type="term" value="C:autophagosome"/>
    <property type="evidence" value="ECO:0007669"/>
    <property type="project" value="TreeGrafter"/>
</dbReference>
<dbReference type="Proteomes" id="UP000217199">
    <property type="component" value="Unassembled WGS sequence"/>
</dbReference>
<dbReference type="GO" id="GO:0016020">
    <property type="term" value="C:membrane"/>
    <property type="evidence" value="ECO:0007669"/>
    <property type="project" value="TreeGrafter"/>
</dbReference>
<dbReference type="InParanoid" id="A0A286UDD8"/>
<evidence type="ECO:0000256" key="7">
    <source>
        <dbReference type="SAM" id="MobiDB-lite"/>
    </source>
</evidence>